<gene>
    <name evidence="1" type="ORF">QFC21_005741</name>
</gene>
<accession>A0ACC2V7H9</accession>
<dbReference type="Proteomes" id="UP001227268">
    <property type="component" value="Unassembled WGS sequence"/>
</dbReference>
<organism evidence="1 2">
    <name type="scientific">Naganishia friedmannii</name>
    <dbReference type="NCBI Taxonomy" id="89922"/>
    <lineage>
        <taxon>Eukaryota</taxon>
        <taxon>Fungi</taxon>
        <taxon>Dikarya</taxon>
        <taxon>Basidiomycota</taxon>
        <taxon>Agaricomycotina</taxon>
        <taxon>Tremellomycetes</taxon>
        <taxon>Filobasidiales</taxon>
        <taxon>Filobasidiaceae</taxon>
        <taxon>Naganishia</taxon>
    </lineage>
</organism>
<name>A0ACC2V7H9_9TREE</name>
<keyword evidence="2" id="KW-1185">Reference proteome</keyword>
<dbReference type="EMBL" id="JASBWT010000023">
    <property type="protein sequence ID" value="KAJ9094949.1"/>
    <property type="molecule type" value="Genomic_DNA"/>
</dbReference>
<comment type="caution">
    <text evidence="1">The sequence shown here is derived from an EMBL/GenBank/DDBJ whole genome shotgun (WGS) entry which is preliminary data.</text>
</comment>
<evidence type="ECO:0000313" key="1">
    <source>
        <dbReference type="EMBL" id="KAJ9094949.1"/>
    </source>
</evidence>
<reference evidence="1" key="1">
    <citation type="submission" date="2023-04" db="EMBL/GenBank/DDBJ databases">
        <title>Draft Genome sequencing of Naganishia species isolated from polar environments using Oxford Nanopore Technology.</title>
        <authorList>
            <person name="Leo P."/>
            <person name="Venkateswaran K."/>
        </authorList>
    </citation>
    <scope>NUCLEOTIDE SEQUENCE</scope>
    <source>
        <strain evidence="1">MNA-CCFEE 5423</strain>
    </source>
</reference>
<evidence type="ECO:0000313" key="2">
    <source>
        <dbReference type="Proteomes" id="UP001227268"/>
    </source>
</evidence>
<sequence length="385" mass="42101">MISVGSALCKAVIIHKSPPDACLHSYEDFMTAFIEYPDDSSDRTVKSESGSPNPAHAQLLDPGRSKSPALTIQGSAPNWSAANSRERTFSQSYLGVDEGAGQIPSGSRTFDSSNSDIGNFPAGTFDVRSMLEETASKNTLSKTDADTLSVAPSTSATDSRVSRPSADEATEWRRKHKSLLHKLAGGTLSVRPIWIQVEENKGADKAWKLHVTKAKVADDYVREVEKQWIGWSPPSSDVNDQLNDQLHDQTLEVTSRIRQVIGFLEGDYRKKAYTKSAVPDGAQRQLGTGEEVRLKSYQTRVLVKLLFGIHPGIPDRPRPVSSPVADDERQFLLNTVQIQVEKIADALVPLGLDAKEDHANDDDDKDAEGETDVDAEGETDDDDGR</sequence>
<protein>
    <submittedName>
        <fullName evidence="1">Uncharacterized protein</fullName>
    </submittedName>
</protein>
<proteinExistence type="predicted"/>